<evidence type="ECO:0000256" key="10">
    <source>
        <dbReference type="HAMAP-Rule" id="MF_01486"/>
    </source>
</evidence>
<comment type="subunit">
    <text evidence="10">Heterotrimer of RecB, RecC and RecD. All subunits contribute to DNA-binding.</text>
</comment>
<keyword evidence="8 10" id="KW-0238">DNA-binding</keyword>
<dbReference type="EMBL" id="AKAU01000120">
    <property type="protein sequence ID" value="EIM98561.1"/>
    <property type="molecule type" value="Genomic_DNA"/>
</dbReference>
<dbReference type="Gene3D" id="3.40.50.300">
    <property type="entry name" value="P-loop containing nucleotide triphosphate hydrolases"/>
    <property type="match status" value="2"/>
</dbReference>
<evidence type="ECO:0000256" key="7">
    <source>
        <dbReference type="ARBA" id="ARBA00022840"/>
    </source>
</evidence>
<evidence type="ECO:0000256" key="9">
    <source>
        <dbReference type="ARBA" id="ARBA00023204"/>
    </source>
</evidence>
<dbReference type="GO" id="GO:0004386">
    <property type="term" value="F:helicase activity"/>
    <property type="evidence" value="ECO:0007669"/>
    <property type="project" value="UniProtKB-KW"/>
</dbReference>
<dbReference type="Proteomes" id="UP000004980">
    <property type="component" value="Unassembled WGS sequence"/>
</dbReference>
<evidence type="ECO:0000256" key="6">
    <source>
        <dbReference type="ARBA" id="ARBA00022839"/>
    </source>
</evidence>
<sequence length="1235" mass="138435">MLLTIQLTTTRIARTEDRRVLSTRRFRRRAFMESFLTSNSISPGLMLIHGNRSERLRDLLVEWMKRYPLAPLENEIILVQSNGIAQWLKLALAADRDPATDSGGCGIAAALDISLPSTFIWQVYRAVLGKSSVAEVSPFDESRLVWRLMRVLPALIELPAFEPLRRFISHDDDRRKRFQLAERIADLFDQYQMYRSDWLACWARGDDIVLDARGDAHPLPDEQRWQAALWRELVADVARSADAVAPDVTSNGGRAAVHEAFLARVNAWDSDLRPPGLPRRVIVFGISSLPRQSLEALAAIARWTQVLMCVPNPCAHYWADIVPDKELLRAQHSRQQRREGAPAELLAEELHLHAHPLLASWGKQGRDFIGLLDEFDSAEARERYSPQFAGIGQRIDLFEERDAATLLQQLQDDIRDLRPLRETQTEWPPVDPAADESIRFHIAHSAQREVEILHDQLLAAFNADPSLRPRDIIVMVPDIDAYAPHIQAVFGLLDRDDPRYIPFSVADRGQRKADPLVGALETLLSLQHSRLTVSDLLDLLDVPALRRRFAIDESDLPTLRAWMRGANVRWGLHAEHRASLGLPRDDNAAAPHTWLFGLRRMLLGYAVGGETDAWGDIEPFGEVGGLDAALLGPIVRLIDELDHAWRTMCEPATPTIWCERLRSLKQAFFSADDGNDAYTLARLDNILHTWLDACREAGLDDTLPLSVVGDYWLSQLDDAGLAQRFFAGSVTFATLMPMRAIPFRRVCLLGMNDGDYPRTRVPMDFDLMRGYYRPGDRSRREDDRYLLLEALLSARDHLHVSWVGRSINDNSERPPSVLIGQLRDHLVSGWQLDDAYADNRPVVDALTVVHRLQPFSAEYFSANTDADESPLFTYAAEWRHVPSETATPDATSDAPLDAVVRDEPLSLREVADFLRNPVKAFLSQRLRVALDIQETASDDHEPFELDALDTWKLQDELIGAQAAQVHEDADDAALVAARDARLAVIRRRGDVAAGGFGDLASDRLIEPMDKLFGAYRTQLARWPVVSEREQEIGFSVAGEYGQLAVADWLGHWRADNDGRLARVLLETSELVEGRTRRYRYSKLVAPWVQHLAANLDGREVSTVIVSKKGTVEFPPLKEGKAADCLGTLLRAWEEGMRRPLPLAVESGFEWIFAGGAPRGDGEPPQDMTEARTAARRKYEGDGSGFVAGEVEKSASLRRAYPDFDGLSASGEFALLADTLLKPLIDAVKNNAGADE</sequence>
<gene>
    <name evidence="10" type="primary">recC</name>
    <name evidence="12" type="ORF">WQE_23573</name>
</gene>
<proteinExistence type="inferred from homology"/>
<evidence type="ECO:0000259" key="11">
    <source>
        <dbReference type="Pfam" id="PF17946"/>
    </source>
</evidence>
<dbReference type="Gene3D" id="3.40.50.10930">
    <property type="match status" value="1"/>
</dbReference>
<evidence type="ECO:0000256" key="4">
    <source>
        <dbReference type="ARBA" id="ARBA00022801"/>
    </source>
</evidence>
<reference evidence="12 13" key="1">
    <citation type="journal article" date="2012" name="J. Bacteriol.">
        <title>Draft Genome Sequence of the Soil Bacterium Burkholderia terrae Strain BS001, Which Interacts with Fungal Surface Structures.</title>
        <authorList>
            <person name="Nazir R."/>
            <person name="Hansen M.A."/>
            <person name="Sorensen S."/>
            <person name="van Elsas J.D."/>
        </authorList>
    </citation>
    <scope>NUCLEOTIDE SEQUENCE [LARGE SCALE GENOMIC DNA]</scope>
    <source>
        <strain evidence="12 13">BS001</strain>
    </source>
</reference>
<evidence type="ECO:0000256" key="1">
    <source>
        <dbReference type="ARBA" id="ARBA00022722"/>
    </source>
</evidence>
<evidence type="ECO:0000256" key="2">
    <source>
        <dbReference type="ARBA" id="ARBA00022741"/>
    </source>
</evidence>
<evidence type="ECO:0000313" key="13">
    <source>
        <dbReference type="Proteomes" id="UP000004980"/>
    </source>
</evidence>
<keyword evidence="1 10" id="KW-0540">Nuclease</keyword>
<comment type="miscellaneous">
    <text evidence="10">In the RecBCD complex, RecB has a slow 3'-5' helicase, an exonuclease activity and loads RecA onto ssDNA, RecD has a fast 5'-3' helicase activity, while RecC stimulates the ATPase and processivity of the RecB helicase and contributes to recognition of the Chi site.</text>
</comment>
<dbReference type="InterPro" id="IPR006697">
    <property type="entry name" value="RecC"/>
</dbReference>
<dbReference type="Gene3D" id="1.10.10.990">
    <property type="match status" value="1"/>
</dbReference>
<dbReference type="SUPFAM" id="SSF52980">
    <property type="entry name" value="Restriction endonuclease-like"/>
    <property type="match status" value="1"/>
</dbReference>
<keyword evidence="2 10" id="KW-0547">Nucleotide-binding</keyword>
<dbReference type="Pfam" id="PF17946">
    <property type="entry name" value="RecC_C"/>
    <property type="match status" value="1"/>
</dbReference>
<evidence type="ECO:0000256" key="5">
    <source>
        <dbReference type="ARBA" id="ARBA00022806"/>
    </source>
</evidence>
<protein>
    <recommendedName>
        <fullName evidence="10">RecBCD enzyme subunit RecC</fullName>
    </recommendedName>
    <alternativeName>
        <fullName evidence="10">Exonuclease V subunit RecC</fullName>
        <shortName evidence="10">ExoV subunit RecC</shortName>
    </alternativeName>
    <alternativeName>
        <fullName evidence="10">Helicase/nuclease RecBCD subunit RecC</fullName>
    </alternativeName>
</protein>
<dbReference type="InterPro" id="IPR027417">
    <property type="entry name" value="P-loop_NTPase"/>
</dbReference>
<dbReference type="PIRSF" id="PIRSF000980">
    <property type="entry name" value="RecC"/>
    <property type="match status" value="1"/>
</dbReference>
<dbReference type="Pfam" id="PF04257">
    <property type="entry name" value="Exonuc_V_gamma"/>
    <property type="match status" value="1"/>
</dbReference>
<keyword evidence="4 10" id="KW-0378">Hydrolase</keyword>
<comment type="caution">
    <text evidence="12">The sequence shown here is derived from an EMBL/GenBank/DDBJ whole genome shotgun (WGS) entry which is preliminary data.</text>
</comment>
<comment type="similarity">
    <text evidence="10">Belongs to the RecC family.</text>
</comment>
<dbReference type="Gene3D" id="1.10.10.160">
    <property type="match status" value="1"/>
</dbReference>
<dbReference type="InterPro" id="IPR013986">
    <property type="entry name" value="DExx_box_DNA_helicase_dom_sf"/>
</dbReference>
<accession>A0ABP2PL91</accession>
<dbReference type="InterPro" id="IPR041500">
    <property type="entry name" value="RecC_C"/>
</dbReference>
<dbReference type="InterPro" id="IPR011335">
    <property type="entry name" value="Restrct_endonuc-II-like"/>
</dbReference>
<dbReference type="SUPFAM" id="SSF52540">
    <property type="entry name" value="P-loop containing nucleoside triphosphate hydrolases"/>
    <property type="match status" value="2"/>
</dbReference>
<dbReference type="NCBIfam" id="TIGR01450">
    <property type="entry name" value="recC"/>
    <property type="match status" value="1"/>
</dbReference>
<keyword evidence="9 10" id="KW-0234">DNA repair</keyword>
<dbReference type="PANTHER" id="PTHR30591">
    <property type="entry name" value="RECBCD ENZYME SUBUNIT RECC"/>
    <property type="match status" value="1"/>
</dbReference>
<dbReference type="HAMAP" id="MF_01486">
    <property type="entry name" value="RecC"/>
    <property type="match status" value="1"/>
</dbReference>
<keyword evidence="13" id="KW-1185">Reference proteome</keyword>
<organism evidence="12 13">
    <name type="scientific">Paraburkholderia hospita</name>
    <dbReference type="NCBI Taxonomy" id="169430"/>
    <lineage>
        <taxon>Bacteria</taxon>
        <taxon>Pseudomonadati</taxon>
        <taxon>Pseudomonadota</taxon>
        <taxon>Betaproteobacteria</taxon>
        <taxon>Burkholderiales</taxon>
        <taxon>Burkholderiaceae</taxon>
        <taxon>Paraburkholderia</taxon>
    </lineage>
</organism>
<keyword evidence="5 10" id="KW-0347">Helicase</keyword>
<keyword evidence="3 10" id="KW-0227">DNA damage</keyword>
<keyword evidence="6 10" id="KW-0269">Exonuclease</keyword>
<evidence type="ECO:0000313" key="12">
    <source>
        <dbReference type="EMBL" id="EIM98561.1"/>
    </source>
</evidence>
<feature type="domain" description="RecC C-terminal" evidence="11">
    <location>
        <begin position="903"/>
        <end position="1151"/>
    </location>
</feature>
<keyword evidence="7 10" id="KW-0067">ATP-binding</keyword>
<comment type="function">
    <text evidence="10">A helicase/nuclease that prepares dsDNA breaks (DSB) for recombinational DNA repair. Binds to DSBs and unwinds DNA via a highly rapid and processive ATP-dependent bidirectional helicase activity. Unwinds dsDNA until it encounters a Chi (crossover hotspot instigator) sequence from the 3' direction. Cuts ssDNA a few nucleotides 3' to the Chi site. The properties and activities of the enzyme are changed at Chi. The Chi-altered holoenzyme produces a long 3'-ssDNA overhang and facilitates RecA-binding to the ssDNA for homologous DNA recombination and repair. Holoenzyme degrades any linearized DNA that is unable to undergo homologous recombination. In the holoenzyme this subunit recognizes the wild-type Chi sequence, and when added to isolated RecB increases its ATP-dependent helicase processivity.</text>
</comment>
<dbReference type="PANTHER" id="PTHR30591:SF1">
    <property type="entry name" value="RECBCD ENZYME SUBUNIT RECC"/>
    <property type="match status" value="1"/>
</dbReference>
<evidence type="ECO:0000256" key="8">
    <source>
        <dbReference type="ARBA" id="ARBA00023125"/>
    </source>
</evidence>
<name>A0ABP2PL91_9BURK</name>
<evidence type="ECO:0000256" key="3">
    <source>
        <dbReference type="ARBA" id="ARBA00022763"/>
    </source>
</evidence>